<comment type="caution">
    <text evidence="7">The sequence shown here is derived from an EMBL/GenBank/DDBJ whole genome shotgun (WGS) entry which is preliminary data.</text>
</comment>
<keyword evidence="4" id="KW-0539">Nucleus</keyword>
<comment type="function">
    <text evidence="4">S-adenosyl-L-methionine-dependent protein-lysine N-methyltransferase that monomethylates 60S ribosomal protein L42.</text>
</comment>
<dbReference type="SUPFAM" id="SSF81822">
    <property type="entry name" value="RuBisCo LSMT C-terminal, substrate-binding domain"/>
    <property type="match status" value="1"/>
</dbReference>
<evidence type="ECO:0000256" key="3">
    <source>
        <dbReference type="ARBA" id="ARBA00022691"/>
    </source>
</evidence>
<keyword evidence="8" id="KW-1185">Reference proteome</keyword>
<feature type="domain" description="SET" evidence="6">
    <location>
        <begin position="17"/>
        <end position="285"/>
    </location>
</feature>
<dbReference type="GO" id="GO:0005634">
    <property type="term" value="C:nucleus"/>
    <property type="evidence" value="ECO:0007669"/>
    <property type="project" value="UniProtKB-SubCell"/>
</dbReference>
<dbReference type="PROSITE" id="PS50280">
    <property type="entry name" value="SET"/>
    <property type="match status" value="1"/>
</dbReference>
<dbReference type="Gene3D" id="3.90.1410.10">
    <property type="entry name" value="set domain protein methyltransferase, domain 1"/>
    <property type="match status" value="2"/>
</dbReference>
<reference evidence="7 8" key="1">
    <citation type="submission" date="2016-08" db="EMBL/GenBank/DDBJ databases">
        <title>A Parts List for Fungal Cellulosomes Revealed by Comparative Genomics.</title>
        <authorList>
            <consortium name="DOE Joint Genome Institute"/>
            <person name="Haitjema C.H."/>
            <person name="Gilmore S.P."/>
            <person name="Henske J.K."/>
            <person name="Solomon K.V."/>
            <person name="De Groot R."/>
            <person name="Kuo A."/>
            <person name="Mondo S.J."/>
            <person name="Salamov A.A."/>
            <person name="Labutti K."/>
            <person name="Zhao Z."/>
            <person name="Chiniquy J."/>
            <person name="Barry K."/>
            <person name="Brewer H.M."/>
            <person name="Purvine S.O."/>
            <person name="Wright A.T."/>
            <person name="Boxma B."/>
            <person name="Van Alen T."/>
            <person name="Hackstein J.H."/>
            <person name="Baker S.E."/>
            <person name="Grigoriev I.V."/>
            <person name="O'Malley M.A."/>
        </authorList>
    </citation>
    <scope>NUCLEOTIDE SEQUENCE [LARGE SCALE GENOMIC DNA]</scope>
    <source>
        <strain evidence="7 8">S4</strain>
    </source>
</reference>
<proteinExistence type="inferred from homology"/>
<gene>
    <name evidence="7" type="ORF">BCR32DRAFT_328816</name>
</gene>
<dbReference type="OrthoDB" id="441812at2759"/>
<feature type="region of interest" description="Disordered" evidence="5">
    <location>
        <begin position="235"/>
        <end position="259"/>
    </location>
</feature>
<comment type="similarity">
    <text evidence="4">Belongs to the class V-like SAM-binding methyltransferase superfamily. Histone-lysine methyltransferase family. SETD6 subfamily.</text>
</comment>
<dbReference type="InterPro" id="IPR011383">
    <property type="entry name" value="N-lys_methylase_SETD6"/>
</dbReference>
<feature type="compositionally biased region" description="Basic and acidic residues" evidence="5">
    <location>
        <begin position="247"/>
        <end position="259"/>
    </location>
</feature>
<dbReference type="InterPro" id="IPR015353">
    <property type="entry name" value="Rubisco_LSMT_subst-bd"/>
</dbReference>
<evidence type="ECO:0000313" key="8">
    <source>
        <dbReference type="Proteomes" id="UP000193944"/>
    </source>
</evidence>
<comment type="subcellular location">
    <subcellularLocation>
        <location evidence="4">Nucleus</location>
    </subcellularLocation>
</comment>
<organism evidence="7 8">
    <name type="scientific">Anaeromyces robustus</name>
    <dbReference type="NCBI Taxonomy" id="1754192"/>
    <lineage>
        <taxon>Eukaryota</taxon>
        <taxon>Fungi</taxon>
        <taxon>Fungi incertae sedis</taxon>
        <taxon>Chytridiomycota</taxon>
        <taxon>Chytridiomycota incertae sedis</taxon>
        <taxon>Neocallimastigomycetes</taxon>
        <taxon>Neocallimastigales</taxon>
        <taxon>Neocallimastigaceae</taxon>
        <taxon>Anaeromyces</taxon>
    </lineage>
</organism>
<dbReference type="PIRSF" id="PIRSF011771">
    <property type="entry name" value="RMS1_SET"/>
    <property type="match status" value="1"/>
</dbReference>
<dbReference type="Gene3D" id="3.90.1420.10">
    <property type="entry name" value="Rubisco LSMT, substrate-binding domain"/>
    <property type="match status" value="1"/>
</dbReference>
<feature type="compositionally biased region" description="Basic and acidic residues" evidence="5">
    <location>
        <begin position="500"/>
        <end position="510"/>
    </location>
</feature>
<dbReference type="AlphaFoldDB" id="A0A1Y1WVZ5"/>
<evidence type="ECO:0000256" key="1">
    <source>
        <dbReference type="ARBA" id="ARBA00022603"/>
    </source>
</evidence>
<dbReference type="InterPro" id="IPR036464">
    <property type="entry name" value="Rubisco_LSMT_subst-bd_sf"/>
</dbReference>
<dbReference type="InterPro" id="IPR046341">
    <property type="entry name" value="SET_dom_sf"/>
</dbReference>
<name>A0A1Y1WVZ5_9FUNG</name>
<evidence type="ECO:0000256" key="2">
    <source>
        <dbReference type="ARBA" id="ARBA00022679"/>
    </source>
</evidence>
<evidence type="ECO:0000259" key="6">
    <source>
        <dbReference type="PROSITE" id="PS50280"/>
    </source>
</evidence>
<evidence type="ECO:0000256" key="4">
    <source>
        <dbReference type="PIRNR" id="PIRNR011771"/>
    </source>
</evidence>
<sequence>MNNNSKTTLSLLLEWFEKVGITYNKEYLDIDYHIRGTGDGLGILALKDIPLDTIVCKIPKSAILSIKTSSITKIIEESLLKGGIGLSVALMYEIGIGEKSRWYGYIQSIPKKEPLPMFWDDESYRHLAGTELEKSAKEDYELLKSDFESIVLPLTETYPDIFTKDIFTLDNFLNASSLVSSRAFQVDNYHGDAMVPLADIFNHKTGAENVHLITEGNLCEVCGKIESLCKCDGDNSSCDGKDDDDNENKNENETNPEEEQKIAEMIEIKIVRECKKGDEVFNTYGEHANASLLNKYGFTELNNAYDVVSIDIKRIMRIMCPNDRKKPKMIERAMFWFEHRMKFLPPEFHDPNNTENDDEIDDINDFFFRFENSTEIDPDLRGLLLVQLVDGGTFQIWKKDKKAFNRWLKALPTEEKKRKFNQPSLKEKLCQYVAQFAEARLKDYPTTLEQDYEELKPIDESKFKLKEKVPEEILYHRWGLILRIGEKELLNRYINRYKDGKDTKEEDKTNDTQNGSNKKRKL</sequence>
<evidence type="ECO:0000313" key="7">
    <source>
        <dbReference type="EMBL" id="ORX77717.1"/>
    </source>
</evidence>
<keyword evidence="1 4" id="KW-0489">Methyltransferase</keyword>
<dbReference type="SUPFAM" id="SSF82199">
    <property type="entry name" value="SET domain"/>
    <property type="match status" value="1"/>
</dbReference>
<dbReference type="GO" id="GO:0032259">
    <property type="term" value="P:methylation"/>
    <property type="evidence" value="ECO:0007669"/>
    <property type="project" value="UniProtKB-KW"/>
</dbReference>
<dbReference type="Pfam" id="PF09273">
    <property type="entry name" value="Rubis-subs-bind"/>
    <property type="match status" value="1"/>
</dbReference>
<keyword evidence="2 4" id="KW-0808">Transferase</keyword>
<protein>
    <recommendedName>
        <fullName evidence="4">Ribosomal lysine N-methyltransferase 4</fullName>
        <ecNumber evidence="4">2.1.1.-</ecNumber>
    </recommendedName>
</protein>
<dbReference type="InterPro" id="IPR001214">
    <property type="entry name" value="SET_dom"/>
</dbReference>
<accession>A0A1Y1WVZ5</accession>
<evidence type="ECO:0000256" key="5">
    <source>
        <dbReference type="SAM" id="MobiDB-lite"/>
    </source>
</evidence>
<dbReference type="Proteomes" id="UP000193944">
    <property type="component" value="Unassembled WGS sequence"/>
</dbReference>
<dbReference type="InterPro" id="IPR050600">
    <property type="entry name" value="SETD3_SETD6_MTase"/>
</dbReference>
<dbReference type="EMBL" id="MCFG01000237">
    <property type="protein sequence ID" value="ORX77717.1"/>
    <property type="molecule type" value="Genomic_DNA"/>
</dbReference>
<dbReference type="PANTHER" id="PTHR13271">
    <property type="entry name" value="UNCHARACTERIZED PUTATIVE METHYLTRANSFERASE"/>
    <property type="match status" value="1"/>
</dbReference>
<dbReference type="GO" id="GO:0016279">
    <property type="term" value="F:protein-lysine N-methyltransferase activity"/>
    <property type="evidence" value="ECO:0007669"/>
    <property type="project" value="UniProtKB-UniRule"/>
</dbReference>
<dbReference type="STRING" id="1754192.A0A1Y1WVZ5"/>
<dbReference type="EC" id="2.1.1.-" evidence="4"/>
<reference evidence="7 8" key="2">
    <citation type="submission" date="2016-08" db="EMBL/GenBank/DDBJ databases">
        <title>Pervasive Adenine N6-methylation of Active Genes in Fungi.</title>
        <authorList>
            <consortium name="DOE Joint Genome Institute"/>
            <person name="Mondo S.J."/>
            <person name="Dannebaum R.O."/>
            <person name="Kuo R.C."/>
            <person name="Labutti K."/>
            <person name="Haridas S."/>
            <person name="Kuo A."/>
            <person name="Salamov A."/>
            <person name="Ahrendt S.R."/>
            <person name="Lipzen A."/>
            <person name="Sullivan W."/>
            <person name="Andreopoulos W.B."/>
            <person name="Clum A."/>
            <person name="Lindquist E."/>
            <person name="Daum C."/>
            <person name="Ramamoorthy G.K."/>
            <person name="Gryganskyi A."/>
            <person name="Culley D."/>
            <person name="Magnuson J.K."/>
            <person name="James T.Y."/>
            <person name="O'Malley M.A."/>
            <person name="Stajich J.E."/>
            <person name="Spatafora J.W."/>
            <person name="Visel A."/>
            <person name="Grigoriev I.V."/>
        </authorList>
    </citation>
    <scope>NUCLEOTIDE SEQUENCE [LARGE SCALE GENOMIC DNA]</scope>
    <source>
        <strain evidence="7 8">S4</strain>
    </source>
</reference>
<dbReference type="PANTHER" id="PTHR13271:SF34">
    <property type="entry name" value="N-LYSINE METHYLTRANSFERASE SETD6"/>
    <property type="match status" value="1"/>
</dbReference>
<keyword evidence="3 4" id="KW-0949">S-adenosyl-L-methionine</keyword>
<feature type="region of interest" description="Disordered" evidence="5">
    <location>
        <begin position="500"/>
        <end position="522"/>
    </location>
</feature>